<dbReference type="EMBL" id="JAVRRG010000004">
    <property type="protein sequence ID" value="KAK5101444.1"/>
    <property type="molecule type" value="Genomic_DNA"/>
</dbReference>
<feature type="region of interest" description="Disordered" evidence="1">
    <location>
        <begin position="27"/>
        <end position="48"/>
    </location>
</feature>
<proteinExistence type="predicted"/>
<dbReference type="Proteomes" id="UP001345013">
    <property type="component" value="Unassembled WGS sequence"/>
</dbReference>
<organism evidence="2 3">
    <name type="scientific">Lithohypha guttulata</name>
    <dbReference type="NCBI Taxonomy" id="1690604"/>
    <lineage>
        <taxon>Eukaryota</taxon>
        <taxon>Fungi</taxon>
        <taxon>Dikarya</taxon>
        <taxon>Ascomycota</taxon>
        <taxon>Pezizomycotina</taxon>
        <taxon>Eurotiomycetes</taxon>
        <taxon>Chaetothyriomycetidae</taxon>
        <taxon>Chaetothyriales</taxon>
        <taxon>Trichomeriaceae</taxon>
        <taxon>Lithohypha</taxon>
    </lineage>
</organism>
<name>A0ABR0KN24_9EURO</name>
<feature type="compositionally biased region" description="Polar residues" evidence="1">
    <location>
        <begin position="29"/>
        <end position="48"/>
    </location>
</feature>
<gene>
    <name evidence="2" type="ORF">LTR24_000499</name>
</gene>
<reference evidence="2 3" key="1">
    <citation type="submission" date="2023-08" db="EMBL/GenBank/DDBJ databases">
        <title>Black Yeasts Isolated from many extreme environments.</title>
        <authorList>
            <person name="Coleine C."/>
            <person name="Stajich J.E."/>
            <person name="Selbmann L."/>
        </authorList>
    </citation>
    <scope>NUCLEOTIDE SEQUENCE [LARGE SCALE GENOMIC DNA]</scope>
    <source>
        <strain evidence="2 3">CCFEE 5885</strain>
    </source>
</reference>
<evidence type="ECO:0000256" key="1">
    <source>
        <dbReference type="SAM" id="MobiDB-lite"/>
    </source>
</evidence>
<evidence type="ECO:0000313" key="3">
    <source>
        <dbReference type="Proteomes" id="UP001345013"/>
    </source>
</evidence>
<sequence length="176" mass="19396">MAAVLNGTTHSRPTAHLQIKYVSHHPHSRTQSPFFSSLRPRSTSPETPPFTATITEDTQSQSWQITTVIRDASSQSQCQAIKIYTWPMFSPEETQLIATAETSSPIAPAQAGSAVVEVPKRKLAKFNERSRKWVLEEGIYMFEIKTADGLNGGMGMGMGMGTVKQVSVVGHMEWSE</sequence>
<comment type="caution">
    <text evidence="2">The sequence shown here is derived from an EMBL/GenBank/DDBJ whole genome shotgun (WGS) entry which is preliminary data.</text>
</comment>
<accession>A0ABR0KN24</accession>
<keyword evidence="3" id="KW-1185">Reference proteome</keyword>
<protein>
    <submittedName>
        <fullName evidence="2">Uncharacterized protein</fullName>
    </submittedName>
</protein>
<evidence type="ECO:0000313" key="2">
    <source>
        <dbReference type="EMBL" id="KAK5101444.1"/>
    </source>
</evidence>